<accession>A0A3F3QJW5</accession>
<gene>
    <name evidence="2" type="ORF">BDQ94DRAFT_165024</name>
</gene>
<keyword evidence="3" id="KW-1185">Reference proteome</keyword>
<name>A0A3F3QJW5_9EURO</name>
<dbReference type="Proteomes" id="UP000253729">
    <property type="component" value="Unassembled WGS sequence"/>
</dbReference>
<evidence type="ECO:0000313" key="3">
    <source>
        <dbReference type="Proteomes" id="UP000253729"/>
    </source>
</evidence>
<dbReference type="EMBL" id="KZ852032">
    <property type="protein sequence ID" value="RDH39290.1"/>
    <property type="molecule type" value="Genomic_DNA"/>
</dbReference>
<organism evidence="2 3">
    <name type="scientific">Aspergillus welwitschiae</name>
    <dbReference type="NCBI Taxonomy" id="1341132"/>
    <lineage>
        <taxon>Eukaryota</taxon>
        <taxon>Fungi</taxon>
        <taxon>Dikarya</taxon>
        <taxon>Ascomycota</taxon>
        <taxon>Pezizomycotina</taxon>
        <taxon>Eurotiomycetes</taxon>
        <taxon>Eurotiomycetidae</taxon>
        <taxon>Eurotiales</taxon>
        <taxon>Aspergillaceae</taxon>
        <taxon>Aspergillus</taxon>
        <taxon>Aspergillus subgen. Circumdati</taxon>
    </lineage>
</organism>
<evidence type="ECO:0000256" key="1">
    <source>
        <dbReference type="SAM" id="MobiDB-lite"/>
    </source>
</evidence>
<dbReference type="RefSeq" id="XP_026632312.1">
    <property type="nucleotide sequence ID" value="XM_026770178.1"/>
</dbReference>
<dbReference type="AlphaFoldDB" id="A0A3F3QJW5"/>
<evidence type="ECO:0000313" key="2">
    <source>
        <dbReference type="EMBL" id="RDH39290.1"/>
    </source>
</evidence>
<protein>
    <submittedName>
        <fullName evidence="2">Uncharacterized protein</fullName>
    </submittedName>
</protein>
<sequence>MPRIEQVHQESRRRSDRIREIAQRKLASTEKQEPSSPSNKRTKSQTKPSANMQKKRKAPASQHVEKQPKKPCRQQNPAVPDAGNIDQEWIQAFLQTVKGSSIHYWIQNDRWPKTLFNNVLGFVLVHHEKARSLLKKNMRTTMKKRMRIAIKTVLKPISITYS</sequence>
<reference evidence="2 3" key="1">
    <citation type="submission" date="2018-07" db="EMBL/GenBank/DDBJ databases">
        <title>The genomes of Aspergillus section Nigri reveals drivers in fungal speciation.</title>
        <authorList>
            <consortium name="DOE Joint Genome Institute"/>
            <person name="Vesth T.C."/>
            <person name="Nybo J."/>
            <person name="Theobald S."/>
            <person name="Brandl J."/>
            <person name="Frisvad J.C."/>
            <person name="Nielsen K.F."/>
            <person name="Lyhne E.K."/>
            <person name="Kogle M.E."/>
            <person name="Kuo A."/>
            <person name="Riley R."/>
            <person name="Clum A."/>
            <person name="Nolan M."/>
            <person name="Lipzen A."/>
            <person name="Salamov A."/>
            <person name="Henrissat B."/>
            <person name="Wiebenga A."/>
            <person name="De vries R.P."/>
            <person name="Grigoriev I.V."/>
            <person name="Mortensen U.H."/>
            <person name="Andersen M.R."/>
            <person name="Baker S.E."/>
        </authorList>
    </citation>
    <scope>NUCLEOTIDE SEQUENCE [LARGE SCALE GENOMIC DNA]</scope>
    <source>
        <strain evidence="2 3">CBS 139.54b</strain>
    </source>
</reference>
<dbReference type="GeneID" id="38138534"/>
<feature type="region of interest" description="Disordered" evidence="1">
    <location>
        <begin position="1"/>
        <end position="81"/>
    </location>
</feature>
<feature type="compositionally biased region" description="Basic and acidic residues" evidence="1">
    <location>
        <begin position="1"/>
        <end position="33"/>
    </location>
</feature>
<feature type="compositionally biased region" description="Polar residues" evidence="1">
    <location>
        <begin position="34"/>
        <end position="52"/>
    </location>
</feature>
<proteinExistence type="predicted"/>